<evidence type="ECO:0000259" key="11">
    <source>
        <dbReference type="Pfam" id="PF05649"/>
    </source>
</evidence>
<dbReference type="KEGG" id="api:100162057"/>
<keyword evidence="13" id="KW-1185">Reference proteome</keyword>
<dbReference type="PANTHER" id="PTHR11733">
    <property type="entry name" value="ZINC METALLOPROTEASE FAMILY M13 NEPRILYSIN-RELATED"/>
    <property type="match status" value="1"/>
</dbReference>
<evidence type="ECO:0000256" key="8">
    <source>
        <dbReference type="ARBA" id="ARBA00023049"/>
    </source>
</evidence>
<dbReference type="InterPro" id="IPR000718">
    <property type="entry name" value="Peptidase_M13"/>
</dbReference>
<proteinExistence type="inferred from homology"/>
<dbReference type="OMA" id="VSAANIW"/>
<evidence type="ECO:0000256" key="6">
    <source>
        <dbReference type="ARBA" id="ARBA00022801"/>
    </source>
</evidence>
<dbReference type="SUPFAM" id="SSF55486">
    <property type="entry name" value="Metalloproteases ('zincins'), catalytic domain"/>
    <property type="match status" value="1"/>
</dbReference>
<evidence type="ECO:0008006" key="14">
    <source>
        <dbReference type="Google" id="ProtNLM"/>
    </source>
</evidence>
<dbReference type="GO" id="GO:0005886">
    <property type="term" value="C:plasma membrane"/>
    <property type="evidence" value="ECO:0007669"/>
    <property type="project" value="UniProtKB-SubCell"/>
</dbReference>
<keyword evidence="5" id="KW-0479">Metal-binding</keyword>
<dbReference type="InterPro" id="IPR024079">
    <property type="entry name" value="MetalloPept_cat_dom_sf"/>
</dbReference>
<dbReference type="PANTHER" id="PTHR11733:SF224">
    <property type="entry name" value="NEPRILYSIN-2"/>
    <property type="match status" value="1"/>
</dbReference>
<feature type="domain" description="Peptidase M13 C-terminal" evidence="10">
    <location>
        <begin position="528"/>
        <end position="733"/>
    </location>
</feature>
<dbReference type="Proteomes" id="UP000007819">
    <property type="component" value="Chromosome X"/>
</dbReference>
<dbReference type="GO" id="GO:0004222">
    <property type="term" value="F:metalloendopeptidase activity"/>
    <property type="evidence" value="ECO:0007669"/>
    <property type="project" value="InterPro"/>
</dbReference>
<feature type="domain" description="Peptidase M13 N-terminal" evidence="11">
    <location>
        <begin position="81"/>
        <end position="468"/>
    </location>
</feature>
<evidence type="ECO:0000256" key="2">
    <source>
        <dbReference type="ARBA" id="ARBA00004401"/>
    </source>
</evidence>
<dbReference type="GO" id="GO:0046872">
    <property type="term" value="F:metal ion binding"/>
    <property type="evidence" value="ECO:0007669"/>
    <property type="project" value="UniProtKB-KW"/>
</dbReference>
<feature type="chain" id="PRO_5035843673" description="Membrane metallo-endopeptidase-like 1" evidence="9">
    <location>
        <begin position="27"/>
        <end position="735"/>
    </location>
</feature>
<dbReference type="Pfam" id="PF05649">
    <property type="entry name" value="Peptidase_M13_N"/>
    <property type="match status" value="1"/>
</dbReference>
<comment type="cofactor">
    <cofactor evidence="1">
        <name>Zn(2+)</name>
        <dbReference type="ChEBI" id="CHEBI:29105"/>
    </cofactor>
</comment>
<dbReference type="CDD" id="cd08662">
    <property type="entry name" value="M13"/>
    <property type="match status" value="1"/>
</dbReference>
<evidence type="ECO:0000256" key="5">
    <source>
        <dbReference type="ARBA" id="ARBA00022723"/>
    </source>
</evidence>
<evidence type="ECO:0000256" key="4">
    <source>
        <dbReference type="ARBA" id="ARBA00022670"/>
    </source>
</evidence>
<evidence type="ECO:0000313" key="13">
    <source>
        <dbReference type="Proteomes" id="UP000007819"/>
    </source>
</evidence>
<keyword evidence="9" id="KW-0732">Signal</keyword>
<evidence type="ECO:0000256" key="3">
    <source>
        <dbReference type="ARBA" id="ARBA00007357"/>
    </source>
</evidence>
<keyword evidence="8" id="KW-0482">Metalloprotease</keyword>
<keyword evidence="4" id="KW-0645">Protease</keyword>
<dbReference type="GO" id="GO:0016485">
    <property type="term" value="P:protein processing"/>
    <property type="evidence" value="ECO:0007669"/>
    <property type="project" value="TreeGrafter"/>
</dbReference>
<reference evidence="12" key="2">
    <citation type="submission" date="2022-06" db="UniProtKB">
        <authorList>
            <consortium name="EnsemblMetazoa"/>
        </authorList>
    </citation>
    <scope>IDENTIFICATION</scope>
</reference>
<dbReference type="AlphaFoldDB" id="A0A8R2JPV4"/>
<reference evidence="13" key="1">
    <citation type="submission" date="2010-06" db="EMBL/GenBank/DDBJ databases">
        <authorList>
            <person name="Jiang H."/>
            <person name="Abraham K."/>
            <person name="Ali S."/>
            <person name="Alsbrooks S.L."/>
            <person name="Anim B.N."/>
            <person name="Anosike U.S."/>
            <person name="Attaway T."/>
            <person name="Bandaranaike D.P."/>
            <person name="Battles P.K."/>
            <person name="Bell S.N."/>
            <person name="Bell A.V."/>
            <person name="Beltran B."/>
            <person name="Bickham C."/>
            <person name="Bustamante Y."/>
            <person name="Caleb T."/>
            <person name="Canada A."/>
            <person name="Cardenas V."/>
            <person name="Carter K."/>
            <person name="Chacko J."/>
            <person name="Chandrabose M.N."/>
            <person name="Chavez D."/>
            <person name="Chavez A."/>
            <person name="Chen L."/>
            <person name="Chu H.-S."/>
            <person name="Claassen K.J."/>
            <person name="Cockrell R."/>
            <person name="Collins M."/>
            <person name="Cooper J.A."/>
            <person name="Cree A."/>
            <person name="Curry S.M."/>
            <person name="Da Y."/>
            <person name="Dao M.D."/>
            <person name="Das B."/>
            <person name="Davila M.-L."/>
            <person name="Davy-Carroll L."/>
            <person name="Denson S."/>
            <person name="Dinh H."/>
            <person name="Ebong V.E."/>
            <person name="Edwards J.R."/>
            <person name="Egan A."/>
            <person name="El-Daye J."/>
            <person name="Escobedo L."/>
            <person name="Fernandez S."/>
            <person name="Fernando P.R."/>
            <person name="Flagg N."/>
            <person name="Forbes L.D."/>
            <person name="Fowler R.G."/>
            <person name="Fu Q."/>
            <person name="Gabisi R.A."/>
            <person name="Ganer J."/>
            <person name="Garbino Pronczuk A."/>
            <person name="Garcia R.M."/>
            <person name="Garner T."/>
            <person name="Garrett T.E."/>
            <person name="Gonzalez D.A."/>
            <person name="Hamid H."/>
            <person name="Hawkins E.S."/>
            <person name="Hirani K."/>
            <person name="Hogues M.E."/>
            <person name="Hollins B."/>
            <person name="Hsiao C.-H."/>
            <person name="Jabil R."/>
            <person name="James M.L."/>
            <person name="Jhangiani S.N."/>
            <person name="Johnson B."/>
            <person name="Johnson Q."/>
            <person name="Joshi V."/>
            <person name="Kalu J.B."/>
            <person name="Kam C."/>
            <person name="Kashfia A."/>
            <person name="Keebler J."/>
            <person name="Kisamo H."/>
            <person name="Kovar C.L."/>
            <person name="Lago L.A."/>
            <person name="Lai C.-Y."/>
            <person name="Laidlaw J."/>
            <person name="Lara F."/>
            <person name="Le T.-K."/>
            <person name="Lee S.L."/>
            <person name="Legall F.H."/>
            <person name="Lemon S.J."/>
            <person name="Lewis L.R."/>
            <person name="Li B."/>
            <person name="Liu Y."/>
            <person name="Liu Y.-S."/>
            <person name="Lopez J."/>
            <person name="Lozado R.J."/>
            <person name="Lu J."/>
            <person name="Madu R.C."/>
            <person name="Maheshwari M."/>
            <person name="Maheshwari R."/>
            <person name="Malloy K."/>
            <person name="Martinez E."/>
            <person name="Mathew T."/>
            <person name="Mercado I.C."/>
            <person name="Mercado C."/>
            <person name="Meyer B."/>
            <person name="Montgomery K."/>
            <person name="Morgan M.B."/>
            <person name="Munidasa M."/>
            <person name="Nazareth L.V."/>
            <person name="Nelson J."/>
            <person name="Ng B.M."/>
            <person name="Nguyen N.B."/>
            <person name="Nguyen P.Q."/>
            <person name="Nguyen T."/>
            <person name="Obregon M."/>
            <person name="Okwuonu G.O."/>
            <person name="Onwere C.G."/>
            <person name="Orozco G."/>
            <person name="Parra A."/>
            <person name="Patel S."/>
            <person name="Patil S."/>
            <person name="Perez A."/>
            <person name="Perez Y."/>
            <person name="Pham C."/>
            <person name="Primus E.L."/>
            <person name="Pu L.-L."/>
            <person name="Puazo M."/>
            <person name="Qin X."/>
            <person name="Quiroz J.B."/>
            <person name="Reese J."/>
            <person name="Richards S."/>
            <person name="Rives C.M."/>
            <person name="Robberts R."/>
            <person name="Ruiz S.J."/>
            <person name="Ruiz M.J."/>
            <person name="Santibanez J."/>
            <person name="Schneider B.W."/>
            <person name="Sisson I."/>
            <person name="Smith M."/>
            <person name="Sodergren E."/>
            <person name="Song X.-Z."/>
            <person name="Song B.B."/>
            <person name="Summersgill H."/>
            <person name="Thelus R."/>
            <person name="Thornton R.D."/>
            <person name="Trejos Z.Y."/>
            <person name="Usmani K."/>
            <person name="Vattathil S."/>
            <person name="Villasana D."/>
            <person name="Walker D.L."/>
            <person name="Wang S."/>
            <person name="Wang K."/>
            <person name="White C.S."/>
            <person name="Williams A.C."/>
            <person name="Williamson J."/>
            <person name="Wilson K."/>
            <person name="Woghiren I.O."/>
            <person name="Woodworth J.R."/>
            <person name="Worley K.C."/>
            <person name="Wright R.A."/>
            <person name="Wu W."/>
            <person name="Young L."/>
            <person name="Zhang L."/>
            <person name="Zhang J."/>
            <person name="Zhu Y."/>
            <person name="Muzny D.M."/>
            <person name="Weinstock G."/>
            <person name="Gibbs R.A."/>
        </authorList>
    </citation>
    <scope>NUCLEOTIDE SEQUENCE [LARGE SCALE GENOMIC DNA]</scope>
    <source>
        <strain evidence="13">LSR1</strain>
    </source>
</reference>
<evidence type="ECO:0000256" key="9">
    <source>
        <dbReference type="SAM" id="SignalP"/>
    </source>
</evidence>
<dbReference type="OrthoDB" id="6475849at2759"/>
<evidence type="ECO:0000256" key="1">
    <source>
        <dbReference type="ARBA" id="ARBA00001947"/>
    </source>
</evidence>
<keyword evidence="6" id="KW-0378">Hydrolase</keyword>
<organism evidence="12 13">
    <name type="scientific">Acyrthosiphon pisum</name>
    <name type="common">Pea aphid</name>
    <dbReference type="NCBI Taxonomy" id="7029"/>
    <lineage>
        <taxon>Eukaryota</taxon>
        <taxon>Metazoa</taxon>
        <taxon>Ecdysozoa</taxon>
        <taxon>Arthropoda</taxon>
        <taxon>Hexapoda</taxon>
        <taxon>Insecta</taxon>
        <taxon>Pterygota</taxon>
        <taxon>Neoptera</taxon>
        <taxon>Paraneoptera</taxon>
        <taxon>Hemiptera</taxon>
        <taxon>Sternorrhyncha</taxon>
        <taxon>Aphidomorpha</taxon>
        <taxon>Aphidoidea</taxon>
        <taxon>Aphididae</taxon>
        <taxon>Macrosiphini</taxon>
        <taxon>Acyrthosiphon</taxon>
    </lineage>
</organism>
<accession>A0A8R2JPV4</accession>
<comment type="similarity">
    <text evidence="3">Belongs to the peptidase M13 family.</text>
</comment>
<evidence type="ECO:0000313" key="12">
    <source>
        <dbReference type="EnsemblMetazoa" id="XP_029343547.1"/>
    </source>
</evidence>
<comment type="subcellular location">
    <subcellularLocation>
        <location evidence="2">Cell membrane</location>
        <topology evidence="2">Single-pass type II membrane protein</topology>
    </subcellularLocation>
</comment>
<dbReference type="InterPro" id="IPR042089">
    <property type="entry name" value="Peptidase_M13_dom_2"/>
</dbReference>
<dbReference type="InterPro" id="IPR008753">
    <property type="entry name" value="Peptidase_M13_N"/>
</dbReference>
<dbReference type="RefSeq" id="XP_029343547.1">
    <property type="nucleotide sequence ID" value="XM_029487687.1"/>
</dbReference>
<evidence type="ECO:0000259" key="10">
    <source>
        <dbReference type="Pfam" id="PF01431"/>
    </source>
</evidence>
<name>A0A8R2JPV4_ACYPI</name>
<feature type="signal peptide" evidence="9">
    <location>
        <begin position="1"/>
        <end position="26"/>
    </location>
</feature>
<evidence type="ECO:0000256" key="7">
    <source>
        <dbReference type="ARBA" id="ARBA00022833"/>
    </source>
</evidence>
<sequence length="735" mass="85327">MVAGRMLSSFLALALSMLYLNHSCNAKSLPSISSKENGLVAHSLRLLQDSKFEEGKLLCLSKGCVKAAASLINDMDRSVDPCDDFYQFACGSFIKNTIFDDVKMSVSKISEIEDAIANWKQMIVEEPIQPDELRPFKMMKLLYKSCMDQEHIEKIGLEPIKEMFKSLGGWPVLEAEKWNESKFTWMDSIHKLIVPGKKTNDYFINFSLTILPENMTNLLLYMDKASLGLKSEYLVKGKDHEVVEKYYKYIVDIAVLFGADRQRATKELSESLDFEIELAKIEEQWDPSNINYKYKQVDILTLQDTFPSTPWKEFFDKLLNKFIRQDDFLLVSSMKFLEDLLTLLNKTPKRVQANYVIQRSVIDSLSYLTEELRNRNYKYMKELKPNFKVYPRRAQCATISTTLFDLAIVSLYVRRVFNENAKQNALRMVNGIKEELYKTLSSNDWMDDRTREKAMDKAKAMTHDIAYPDELLDDSKLNAYYENLDVNDQYFYTSILNFTKFKTDNYFSMLMKTKPDWVFDTTFVANVNAQYGLRSNNIVLPAGILQGAFFSNDRPQYMIYGGIGFIIGHEITHGFDSTGKRFDMHGNKTNWWTEETNKRFMEKQSCFINQYGNYTVHEIGLKVDGNLTLSDNMSDNGGLKLTYDAYRVWVKEHGVEPRLPGLQEYTPQQMFWLSNANAWCSKSTLEYQKYQITNGEHAPERFRIIGSFSNIKYFSDDFQCPLGSNMNPVKKCHMW</sequence>
<dbReference type="PRINTS" id="PR00786">
    <property type="entry name" value="NEPRILYSIN"/>
</dbReference>
<dbReference type="Pfam" id="PF01431">
    <property type="entry name" value="Peptidase_M13"/>
    <property type="match status" value="1"/>
</dbReference>
<keyword evidence="7" id="KW-0862">Zinc</keyword>
<dbReference type="EnsemblMetazoa" id="XM_029487687.1">
    <property type="protein sequence ID" value="XP_029343547.1"/>
    <property type="gene ID" value="LOC100162057"/>
</dbReference>
<dbReference type="InterPro" id="IPR018497">
    <property type="entry name" value="Peptidase_M13_C"/>
</dbReference>
<dbReference type="Gene3D" id="3.40.390.10">
    <property type="entry name" value="Collagenase (Catalytic Domain)"/>
    <property type="match status" value="1"/>
</dbReference>
<dbReference type="PROSITE" id="PS51885">
    <property type="entry name" value="NEPRILYSIN"/>
    <property type="match status" value="1"/>
</dbReference>
<protein>
    <recommendedName>
        <fullName evidence="14">Membrane metallo-endopeptidase-like 1</fullName>
    </recommendedName>
</protein>
<dbReference type="Gene3D" id="1.10.1380.10">
    <property type="entry name" value="Neutral endopeptidase , domain2"/>
    <property type="match status" value="1"/>
</dbReference>
<dbReference type="GeneID" id="100162057"/>